<dbReference type="KEGG" id="bhl:Bache_0006"/>
<dbReference type="PATRIC" id="fig|693979.3.peg.6"/>
<name>E6SR32_BACT6</name>
<dbReference type="InterPro" id="IPR008258">
    <property type="entry name" value="Transglycosylase_SLT_dom_1"/>
</dbReference>
<evidence type="ECO:0000313" key="4">
    <source>
        <dbReference type="EMBL" id="ADV42036.1"/>
    </source>
</evidence>
<feature type="domain" description="Transglycosylase SLT" evidence="3">
    <location>
        <begin position="115"/>
        <end position="208"/>
    </location>
</feature>
<organism evidence="4 5">
    <name type="scientific">Bacteroides helcogenes (strain ATCC 35417 / DSM 20613 / JCM 6297 / CCUG 15421 / P 36-108)</name>
    <dbReference type="NCBI Taxonomy" id="693979"/>
    <lineage>
        <taxon>Bacteria</taxon>
        <taxon>Pseudomonadati</taxon>
        <taxon>Bacteroidota</taxon>
        <taxon>Bacteroidia</taxon>
        <taxon>Bacteroidales</taxon>
        <taxon>Bacteroidaceae</taxon>
        <taxon>Bacteroides</taxon>
    </lineage>
</organism>
<dbReference type="HOGENOM" id="CLU_009520_1_1_10"/>
<dbReference type="PANTHER" id="PTHR37423">
    <property type="entry name" value="SOLUBLE LYTIC MUREIN TRANSGLYCOSYLASE-RELATED"/>
    <property type="match status" value="1"/>
</dbReference>
<evidence type="ECO:0000256" key="2">
    <source>
        <dbReference type="SAM" id="SignalP"/>
    </source>
</evidence>
<evidence type="ECO:0000259" key="3">
    <source>
        <dbReference type="Pfam" id="PF01464"/>
    </source>
</evidence>
<dbReference type="CDD" id="cd16894">
    <property type="entry name" value="MltD-like"/>
    <property type="match status" value="1"/>
</dbReference>
<dbReference type="GO" id="GO:0016020">
    <property type="term" value="C:membrane"/>
    <property type="evidence" value="ECO:0007669"/>
    <property type="project" value="InterPro"/>
</dbReference>
<accession>E6SR32</accession>
<keyword evidence="2" id="KW-0732">Signal</keyword>
<dbReference type="EMBL" id="CP002352">
    <property type="protein sequence ID" value="ADV42036.1"/>
    <property type="molecule type" value="Genomic_DNA"/>
</dbReference>
<evidence type="ECO:0000313" key="5">
    <source>
        <dbReference type="Proteomes" id="UP000008630"/>
    </source>
</evidence>
<dbReference type="Pfam" id="PF01464">
    <property type="entry name" value="SLT"/>
    <property type="match status" value="1"/>
</dbReference>
<dbReference type="Proteomes" id="UP000008630">
    <property type="component" value="Chromosome"/>
</dbReference>
<dbReference type="InterPro" id="IPR000189">
    <property type="entry name" value="Transglyc_AS"/>
</dbReference>
<feature type="signal peptide" evidence="2">
    <location>
        <begin position="1"/>
        <end position="23"/>
    </location>
</feature>
<dbReference type="STRING" id="693979.Bache_0006"/>
<dbReference type="PANTHER" id="PTHR37423:SF2">
    <property type="entry name" value="MEMBRANE-BOUND LYTIC MUREIN TRANSGLYCOSYLASE C"/>
    <property type="match status" value="1"/>
</dbReference>
<feature type="chain" id="PRO_5003211366" evidence="2">
    <location>
        <begin position="24"/>
        <end position="260"/>
    </location>
</feature>
<gene>
    <name evidence="4" type="ordered locus">Bache_0006</name>
</gene>
<dbReference type="RefSeq" id="WP_013545675.1">
    <property type="nucleotide sequence ID" value="NC_014933.1"/>
</dbReference>
<dbReference type="Gene3D" id="1.10.530.10">
    <property type="match status" value="1"/>
</dbReference>
<dbReference type="PROSITE" id="PS00922">
    <property type="entry name" value="TRANSGLYCOSYLASE"/>
    <property type="match status" value="1"/>
</dbReference>
<sequence length="260" mass="30041">MKRHFFLPVIGTLVFLFSQTVFSQEPDSLPCMAQPNLPADYYIMEVDSCPSGYTLDDENILDFCGQIIDLSTHERKRKLQRELSSLSGLSSLLVQRANFYFPVVEPILSANNIPDDFKYLMVVESGMNPYVCSGKGAAGLWQFMAGTADDYGLTVNNRVDERFHLRKSTDAACRYLHDAYAKFKDWVAVAQSYNIGQARIRAELERQQVDEALELRLVEETNRYIYRIFAAKIIFTHPKNFGINEKLLYYKKIRRYSPRR</sequence>
<dbReference type="GO" id="GO:0000270">
    <property type="term" value="P:peptidoglycan metabolic process"/>
    <property type="evidence" value="ECO:0007669"/>
    <property type="project" value="InterPro"/>
</dbReference>
<reference evidence="4 5" key="2">
    <citation type="journal article" date="2011" name="Stand. Genomic Sci.">
        <title>Complete genome sequence of Bacteroides helcogenes type strain (P 36-108).</title>
        <authorList>
            <person name="Pati A."/>
            <person name="Gronow S."/>
            <person name="Zeytun A."/>
            <person name="Lapidus A."/>
            <person name="Nolan M."/>
            <person name="Hammon N."/>
            <person name="Deshpande S."/>
            <person name="Cheng J.F."/>
            <person name="Tapia R."/>
            <person name="Han C."/>
            <person name="Goodwin L."/>
            <person name="Pitluck S."/>
            <person name="Liolios K."/>
            <person name="Pagani I."/>
            <person name="Ivanova N."/>
            <person name="Mavromatis K."/>
            <person name="Chen A."/>
            <person name="Palaniappan K."/>
            <person name="Land M."/>
            <person name="Hauser L."/>
            <person name="Chang Y.J."/>
            <person name="Jeffries C.D."/>
            <person name="Detter J.C."/>
            <person name="Brambilla E."/>
            <person name="Rohde M."/>
            <person name="Goker M."/>
            <person name="Woyke T."/>
            <person name="Bristow J."/>
            <person name="Eisen J.A."/>
            <person name="Markowitz V."/>
            <person name="Hugenholtz P."/>
            <person name="Kyrpides N.C."/>
            <person name="Klenk H.P."/>
            <person name="Lucas S."/>
        </authorList>
    </citation>
    <scope>NUCLEOTIDE SEQUENCE [LARGE SCALE GENOMIC DNA]</scope>
    <source>
        <strain evidence="5">ATCC 35417 / DSM 20613 / JCM 6297 / CCUG 15421 / P 36-108</strain>
    </source>
</reference>
<dbReference type="GO" id="GO:0008933">
    <property type="term" value="F:peptidoglycan lytic transglycosylase activity"/>
    <property type="evidence" value="ECO:0007669"/>
    <property type="project" value="InterPro"/>
</dbReference>
<comment type="similarity">
    <text evidence="1">Belongs to the transglycosylase Slt family.</text>
</comment>
<protein>
    <submittedName>
        <fullName evidence="4">Lytic transglycosylase catalytic</fullName>
    </submittedName>
</protein>
<keyword evidence="5" id="KW-1185">Reference proteome</keyword>
<dbReference type="AlphaFoldDB" id="E6SR32"/>
<reference key="1">
    <citation type="submission" date="2010-11" db="EMBL/GenBank/DDBJ databases">
        <title>The complete genome of Bacteroides helcogenes P 36-108.</title>
        <authorList>
            <consortium name="US DOE Joint Genome Institute (JGI-PGF)"/>
            <person name="Lucas S."/>
            <person name="Copeland A."/>
            <person name="Lapidus A."/>
            <person name="Bruce D."/>
            <person name="Goodwin L."/>
            <person name="Pitluck S."/>
            <person name="Kyrpides N."/>
            <person name="Mavromatis K."/>
            <person name="Ivanova N."/>
            <person name="Zeytun A."/>
            <person name="Brettin T."/>
            <person name="Detter J.C."/>
            <person name="Tapia R."/>
            <person name="Han C."/>
            <person name="Land M."/>
            <person name="Hauser L."/>
            <person name="Markowitz V."/>
            <person name="Cheng J.-F."/>
            <person name="Hugenholtz P."/>
            <person name="Woyke T."/>
            <person name="Wu D."/>
            <person name="Gronow S."/>
            <person name="Wellnitz S."/>
            <person name="Brambilla E."/>
            <person name="Klenk H.-P."/>
            <person name="Eisen J.A."/>
        </authorList>
    </citation>
    <scope>NUCLEOTIDE SEQUENCE</scope>
    <source>
        <strain>P 36-108</strain>
    </source>
</reference>
<proteinExistence type="inferred from homology"/>
<dbReference type="InterPro" id="IPR023346">
    <property type="entry name" value="Lysozyme-like_dom_sf"/>
</dbReference>
<dbReference type="SUPFAM" id="SSF53955">
    <property type="entry name" value="Lysozyme-like"/>
    <property type="match status" value="1"/>
</dbReference>
<dbReference type="eggNOG" id="COG0741">
    <property type="taxonomic scope" value="Bacteria"/>
</dbReference>
<dbReference type="OrthoDB" id="9815002at2"/>
<evidence type="ECO:0000256" key="1">
    <source>
        <dbReference type="ARBA" id="ARBA00007734"/>
    </source>
</evidence>